<dbReference type="Proteomes" id="UP001159641">
    <property type="component" value="Unassembled WGS sequence"/>
</dbReference>
<proteinExistence type="predicted"/>
<dbReference type="PANTHER" id="PTHR12619:SF28">
    <property type="entry name" value="DNA-BINDING PROTEIN RFX6"/>
    <property type="match status" value="1"/>
</dbReference>
<evidence type="ECO:0000313" key="3">
    <source>
        <dbReference type="Proteomes" id="UP001159641"/>
    </source>
</evidence>
<name>A0AB34GKH9_ESCRO</name>
<feature type="domain" description="RFX1-4/6/8-like BCD" evidence="1">
    <location>
        <begin position="1"/>
        <end position="45"/>
    </location>
</feature>
<dbReference type="InterPro" id="IPR039779">
    <property type="entry name" value="RFX-like"/>
</dbReference>
<gene>
    <name evidence="2" type="ORF">J1605_012260</name>
</gene>
<reference evidence="2 3" key="1">
    <citation type="submission" date="2022-11" db="EMBL/GenBank/DDBJ databases">
        <title>Whole genome sequence of Eschrichtius robustus ER-17-0199.</title>
        <authorList>
            <person name="Bruniche-Olsen A."/>
            <person name="Black A.N."/>
            <person name="Fields C.J."/>
            <person name="Walden K."/>
            <person name="Dewoody J.A."/>
        </authorList>
    </citation>
    <scope>NUCLEOTIDE SEQUENCE [LARGE SCALE GENOMIC DNA]</scope>
    <source>
        <strain evidence="2">ER-17-0199</strain>
        <tissue evidence="2">Blubber</tissue>
    </source>
</reference>
<dbReference type="AlphaFoldDB" id="A0AB34GKH9"/>
<dbReference type="GO" id="GO:0000981">
    <property type="term" value="F:DNA-binding transcription factor activity, RNA polymerase II-specific"/>
    <property type="evidence" value="ECO:0007669"/>
    <property type="project" value="TreeGrafter"/>
</dbReference>
<accession>A0AB34GKH9</accession>
<evidence type="ECO:0000259" key="1">
    <source>
        <dbReference type="Pfam" id="PF25340"/>
    </source>
</evidence>
<comment type="caution">
    <text evidence="2">The sequence shown here is derived from an EMBL/GenBank/DDBJ whole genome shotgun (WGS) entry which is preliminary data.</text>
</comment>
<dbReference type="GO" id="GO:0000978">
    <property type="term" value="F:RNA polymerase II cis-regulatory region sequence-specific DNA binding"/>
    <property type="evidence" value="ECO:0007669"/>
    <property type="project" value="TreeGrafter"/>
</dbReference>
<dbReference type="Pfam" id="PF25340">
    <property type="entry name" value="BCD_RFX"/>
    <property type="match status" value="2"/>
</dbReference>
<sequence>MPDHLLPLLENPVIIDIFCVCDSILYKVLTDVLIPATMQEMPESVFFTFFMEIARPALFDQHVVNSMVSDIEKVDLNSIGSQALLTISGSTDTESDIYTEYDSITVFQELKDLLKKNATVEAFIEWLDTVVEQRVIKVFFNDIFRK</sequence>
<protein>
    <recommendedName>
        <fullName evidence="1">RFX1-4/6/8-like BCD domain-containing protein</fullName>
    </recommendedName>
</protein>
<dbReference type="InterPro" id="IPR057321">
    <property type="entry name" value="RFX1-4/6/8-like_BCD"/>
</dbReference>
<feature type="domain" description="RFX1-4/6/8-like BCD" evidence="1">
    <location>
        <begin position="51"/>
        <end position="137"/>
    </location>
</feature>
<evidence type="ECO:0000313" key="2">
    <source>
        <dbReference type="EMBL" id="KAJ8779773.1"/>
    </source>
</evidence>
<organism evidence="2 3">
    <name type="scientific">Eschrichtius robustus</name>
    <name type="common">California gray whale</name>
    <name type="synonym">Eschrichtius gibbosus</name>
    <dbReference type="NCBI Taxonomy" id="9764"/>
    <lineage>
        <taxon>Eukaryota</taxon>
        <taxon>Metazoa</taxon>
        <taxon>Chordata</taxon>
        <taxon>Craniata</taxon>
        <taxon>Vertebrata</taxon>
        <taxon>Euteleostomi</taxon>
        <taxon>Mammalia</taxon>
        <taxon>Eutheria</taxon>
        <taxon>Laurasiatheria</taxon>
        <taxon>Artiodactyla</taxon>
        <taxon>Whippomorpha</taxon>
        <taxon>Cetacea</taxon>
        <taxon>Mysticeti</taxon>
        <taxon>Eschrichtiidae</taxon>
        <taxon>Eschrichtius</taxon>
    </lineage>
</organism>
<dbReference type="EMBL" id="JAIQCJ010002212">
    <property type="protein sequence ID" value="KAJ8779773.1"/>
    <property type="molecule type" value="Genomic_DNA"/>
</dbReference>
<dbReference type="PANTHER" id="PTHR12619">
    <property type="entry name" value="RFX TRANSCRIPTION FACTOR FAMILY"/>
    <property type="match status" value="1"/>
</dbReference>
<keyword evidence="3" id="KW-1185">Reference proteome</keyword>